<name>A0A3E2HDJ4_SCYLI</name>
<dbReference type="EMBL" id="NCSJ02000075">
    <property type="protein sequence ID" value="RFU31484.1"/>
    <property type="molecule type" value="Genomic_DNA"/>
</dbReference>
<dbReference type="AlphaFoldDB" id="A0A3E2HDJ4"/>
<dbReference type="InterPro" id="IPR010730">
    <property type="entry name" value="HET"/>
</dbReference>
<evidence type="ECO:0000259" key="1">
    <source>
        <dbReference type="Pfam" id="PF06985"/>
    </source>
</evidence>
<organism evidence="2 3">
    <name type="scientific">Scytalidium lignicola</name>
    <name type="common">Hyphomycete</name>
    <dbReference type="NCBI Taxonomy" id="5539"/>
    <lineage>
        <taxon>Eukaryota</taxon>
        <taxon>Fungi</taxon>
        <taxon>Dikarya</taxon>
        <taxon>Ascomycota</taxon>
        <taxon>Pezizomycotina</taxon>
        <taxon>Leotiomycetes</taxon>
        <taxon>Leotiomycetes incertae sedis</taxon>
        <taxon>Scytalidium</taxon>
    </lineage>
</organism>
<gene>
    <name evidence="2" type="ORF">B7463_g4880</name>
</gene>
<keyword evidence="3" id="KW-1185">Reference proteome</keyword>
<reference evidence="2 3" key="1">
    <citation type="submission" date="2018-05" db="EMBL/GenBank/DDBJ databases">
        <title>Draft genome sequence of Scytalidium lignicola DSM 105466, a ubiquitous saprotrophic fungus.</title>
        <authorList>
            <person name="Buettner E."/>
            <person name="Gebauer A.M."/>
            <person name="Hofrichter M."/>
            <person name="Liers C."/>
            <person name="Kellner H."/>
        </authorList>
    </citation>
    <scope>NUCLEOTIDE SEQUENCE [LARGE SCALE GENOMIC DNA]</scope>
    <source>
        <strain evidence="2 3">DSM 105466</strain>
    </source>
</reference>
<dbReference type="OrthoDB" id="2157530at2759"/>
<evidence type="ECO:0000313" key="3">
    <source>
        <dbReference type="Proteomes" id="UP000258309"/>
    </source>
</evidence>
<evidence type="ECO:0000313" key="2">
    <source>
        <dbReference type="EMBL" id="RFU31484.1"/>
    </source>
</evidence>
<dbReference type="PANTHER" id="PTHR24148">
    <property type="entry name" value="ANKYRIN REPEAT DOMAIN-CONTAINING PROTEIN 39 HOMOLOG-RELATED"/>
    <property type="match status" value="1"/>
</dbReference>
<sequence length="1021" mass="116172">MDLESDWKEAPYYSLSSHEQHGHPPLTEVDGDLSEKWDEWAESLKVHNQRHHIKTFNMIIKPKLDYYYELGPEKLILPAVTFPSQPLEMASYEEKQYYLASTYRAVLEVALPGHYHRLANSKSTEQHTPGQDHPLYEQLKVSNSTSTIRLLEILPGSTEEQLVSTRLFTADLGLIVPQYEALSYAWGSDSGPRNQHSIRVNGLTQLVMPNLYSALSSLRHSSQSRTLWVDSICINQTDLEERSQQVLLMAKIFAQARRTIIYLGPSTPASTALFKFLQTPVCHSVNVSDEESQDYLDAIGSQFLSACRTAGSGLVEGFIDICSRSWWERVWILQEYQCSKQDPLFYCGQLEIPNKTLHKNFRRLYNWVRHQKVHPLPLDKCPHPACNKTLLLENASDQEIEPHGENVYEEAEKELQGRLGIPRQEYPGQEWAAWGYRVIRVQAIMARRSRCTPWTAPYFLFQDLAAQCLDPHDIVYGVRMGINGQSRKKKQIRSVTNDACILDGVLLMDGWLLDEIVEVFAFPSNDPFCLLQQLWYAERGYGRPAYMHHRTEHENKSFDDHYQRFGDMLKISGGITAYPSIPWATQYQDQMPTNISIGDVIGAVKTLTPLLSPAIDDYWHKIPIVVDCQLKQQYQKAGKKVTINADERADGEDVSRLEATRGLADLDLNSDADSEDEESGRKDRIIKMESRFSELISYLLKERWIDFVGICTFDYDNFRAQILHRILFSHHDQEPLGESLDVRGEGIDNPVICAPITYDEAIATIEKGCQSATELRFRESFVVDLATKVHEEIAGMVGLEGDSFWEKVSVGDKLDKFESGAECIGDLVTTIPLSALKALEEDTFSNLPEDLNNRLEQTPMSFEGHDSDEGDQTPFTLLHNDLSYPHEEWSQWRYHPKKHTSIVDPIFSDLLDFLVGRELFVTEGGLLGLANTGTQGIQKGDDLLLLEGMSFPLIARLEPHPKLGNPKKRRREVPTVRMRREILGTAVVRDIDPQGGDLDNVTWPEGFEPISGPNRGALRFK</sequence>
<comment type="caution">
    <text evidence="2">The sequence shown here is derived from an EMBL/GenBank/DDBJ whole genome shotgun (WGS) entry which is preliminary data.</text>
</comment>
<dbReference type="Proteomes" id="UP000258309">
    <property type="component" value="Unassembled WGS sequence"/>
</dbReference>
<feature type="non-terminal residue" evidence="2">
    <location>
        <position position="1"/>
    </location>
</feature>
<accession>A0A3E2HDJ4</accession>
<dbReference type="PANTHER" id="PTHR24148:SF64">
    <property type="entry name" value="HETEROKARYON INCOMPATIBILITY DOMAIN-CONTAINING PROTEIN"/>
    <property type="match status" value="1"/>
</dbReference>
<protein>
    <recommendedName>
        <fullName evidence="1">Heterokaryon incompatibility domain-containing protein</fullName>
    </recommendedName>
</protein>
<dbReference type="Pfam" id="PF06985">
    <property type="entry name" value="HET"/>
    <property type="match status" value="1"/>
</dbReference>
<feature type="domain" description="Heterokaryon incompatibility" evidence="1">
    <location>
        <begin position="179"/>
        <end position="335"/>
    </location>
</feature>
<dbReference type="InterPro" id="IPR052895">
    <property type="entry name" value="HetReg/Transcr_Mod"/>
</dbReference>
<dbReference type="STRING" id="5539.A0A3E2HDJ4"/>
<feature type="non-terminal residue" evidence="2">
    <location>
        <position position="1021"/>
    </location>
</feature>
<proteinExistence type="predicted"/>